<dbReference type="Pfam" id="PF00588">
    <property type="entry name" value="SpoU_methylase"/>
    <property type="match status" value="1"/>
</dbReference>
<evidence type="ECO:0000256" key="1">
    <source>
        <dbReference type="ARBA" id="ARBA00007228"/>
    </source>
</evidence>
<feature type="compositionally biased region" description="Basic and acidic residues" evidence="4">
    <location>
        <begin position="1"/>
        <end position="22"/>
    </location>
</feature>
<dbReference type="GO" id="GO:0008173">
    <property type="term" value="F:RNA methyltransferase activity"/>
    <property type="evidence" value="ECO:0007669"/>
    <property type="project" value="InterPro"/>
</dbReference>
<dbReference type="GO" id="GO:0005829">
    <property type="term" value="C:cytosol"/>
    <property type="evidence" value="ECO:0007669"/>
    <property type="project" value="TreeGrafter"/>
</dbReference>
<evidence type="ECO:0000313" key="7">
    <source>
        <dbReference type="Proteomes" id="UP000214760"/>
    </source>
</evidence>
<keyword evidence="3" id="KW-0808">Transferase</keyword>
<dbReference type="SMART" id="SM00967">
    <property type="entry name" value="SpoU_sub_bind"/>
    <property type="match status" value="1"/>
</dbReference>
<dbReference type="GO" id="GO:0003723">
    <property type="term" value="F:RNA binding"/>
    <property type="evidence" value="ECO:0007669"/>
    <property type="project" value="InterPro"/>
</dbReference>
<gene>
    <name evidence="6" type="ORF">SAMN02910262_01992</name>
</gene>
<dbReference type="SUPFAM" id="SSF75217">
    <property type="entry name" value="alpha/beta knot"/>
    <property type="match status" value="1"/>
</dbReference>
<dbReference type="SUPFAM" id="SSF55315">
    <property type="entry name" value="L30e-like"/>
    <property type="match status" value="1"/>
</dbReference>
<dbReference type="Gene3D" id="3.40.1280.10">
    <property type="match status" value="1"/>
</dbReference>
<dbReference type="InterPro" id="IPR004441">
    <property type="entry name" value="rRNA_MeTrfase_TrmH"/>
</dbReference>
<dbReference type="EMBL" id="FOZC01000011">
    <property type="protein sequence ID" value="SFR82792.1"/>
    <property type="molecule type" value="Genomic_DNA"/>
</dbReference>
<dbReference type="Gene3D" id="3.30.1330.30">
    <property type="match status" value="1"/>
</dbReference>
<evidence type="ECO:0000256" key="2">
    <source>
        <dbReference type="ARBA" id="ARBA00022603"/>
    </source>
</evidence>
<feature type="domain" description="RNA 2-O ribose methyltransferase substrate binding" evidence="5">
    <location>
        <begin position="133"/>
        <end position="209"/>
    </location>
</feature>
<dbReference type="GO" id="GO:0006396">
    <property type="term" value="P:RNA processing"/>
    <property type="evidence" value="ECO:0007669"/>
    <property type="project" value="InterPro"/>
</dbReference>
<feature type="region of interest" description="Disordered" evidence="4">
    <location>
        <begin position="1"/>
        <end position="101"/>
    </location>
</feature>
<dbReference type="AlphaFoldDB" id="A0A1I6JUY5"/>
<reference evidence="6 7" key="1">
    <citation type="submission" date="2016-10" db="EMBL/GenBank/DDBJ databases">
        <authorList>
            <person name="de Groot N.N."/>
        </authorList>
    </citation>
    <scope>NUCLEOTIDE SEQUENCE [LARGE SCALE GENOMIC DNA]</scope>
    <source>
        <strain evidence="6 7">F</strain>
    </source>
</reference>
<evidence type="ECO:0000259" key="5">
    <source>
        <dbReference type="SMART" id="SM00967"/>
    </source>
</evidence>
<dbReference type="PANTHER" id="PTHR46429:SF1">
    <property type="entry name" value="23S RRNA (GUANOSINE-2'-O-)-METHYLTRANSFERASE RLMB"/>
    <property type="match status" value="1"/>
</dbReference>
<dbReference type="PANTHER" id="PTHR46429">
    <property type="entry name" value="23S RRNA (GUANOSINE-2'-O-)-METHYLTRANSFERASE RLMB"/>
    <property type="match status" value="1"/>
</dbReference>
<evidence type="ECO:0000313" key="6">
    <source>
        <dbReference type="EMBL" id="SFR82792.1"/>
    </source>
</evidence>
<feature type="compositionally biased region" description="Basic and acidic residues" evidence="4">
    <location>
        <begin position="79"/>
        <end position="100"/>
    </location>
</feature>
<proteinExistence type="inferred from homology"/>
<protein>
    <submittedName>
        <fullName evidence="6">rRNA methylase, putative, group 3</fullName>
    </submittedName>
</protein>
<comment type="similarity">
    <text evidence="1">Belongs to the class IV-like SAM-binding methyltransferase superfamily. RNA methyltransferase TrmH family.</text>
</comment>
<dbReference type="InterPro" id="IPR029026">
    <property type="entry name" value="tRNA_m1G_MTases_N"/>
</dbReference>
<evidence type="ECO:0000256" key="3">
    <source>
        <dbReference type="ARBA" id="ARBA00022679"/>
    </source>
</evidence>
<dbReference type="InterPro" id="IPR001537">
    <property type="entry name" value="SpoU_MeTrfase"/>
</dbReference>
<dbReference type="FunFam" id="3.40.1280.10:FF:000008">
    <property type="entry name" value="Group 3 RNA methyltransferase TrmH"/>
    <property type="match status" value="1"/>
</dbReference>
<dbReference type="InterPro" id="IPR029028">
    <property type="entry name" value="Alpha/beta_knot_MTases"/>
</dbReference>
<dbReference type="InterPro" id="IPR029064">
    <property type="entry name" value="Ribosomal_eL30-like_sf"/>
</dbReference>
<keyword evidence="2 6" id="KW-0489">Methyltransferase</keyword>
<dbReference type="CDD" id="cd18103">
    <property type="entry name" value="SpoU-like_RlmB"/>
    <property type="match status" value="1"/>
</dbReference>
<dbReference type="GO" id="GO:0032259">
    <property type="term" value="P:methylation"/>
    <property type="evidence" value="ECO:0007669"/>
    <property type="project" value="UniProtKB-KW"/>
</dbReference>
<evidence type="ECO:0000256" key="4">
    <source>
        <dbReference type="SAM" id="MobiDB-lite"/>
    </source>
</evidence>
<dbReference type="Proteomes" id="UP000214760">
    <property type="component" value="Unassembled WGS sequence"/>
</dbReference>
<dbReference type="NCBIfam" id="TIGR00186">
    <property type="entry name" value="rRNA_methyl_3"/>
    <property type="match status" value="1"/>
</dbReference>
<feature type="compositionally biased region" description="Low complexity" evidence="4">
    <location>
        <begin position="68"/>
        <end position="78"/>
    </location>
</feature>
<dbReference type="Pfam" id="PF08032">
    <property type="entry name" value="SpoU_sub_bind"/>
    <property type="match status" value="1"/>
</dbReference>
<organism evidence="6 7">
    <name type="scientific">[Clostridium] aminophilum</name>
    <dbReference type="NCBI Taxonomy" id="1526"/>
    <lineage>
        <taxon>Bacteria</taxon>
        <taxon>Bacillati</taxon>
        <taxon>Bacillota</taxon>
        <taxon>Clostridia</taxon>
        <taxon>Lachnospirales</taxon>
        <taxon>Lachnospiraceae</taxon>
    </lineage>
</organism>
<name>A0A1I6JUY5_9FIRM</name>
<accession>A0A1I6JUY5</accession>
<sequence>MSEKFNNRAGKRPDKRPMEGRNLRPLGTISRPERNEDAADVSARGSRGETGRRTADRAESGKQGGFGKQTTGQGYTGRTKSDERRKVFGKSDRKGSERKYASYRLNPSRTSRAQDEYRETVSEAETEGIESTHIEGRNAVLEAFRSGKTIEKLFVQDACKDGPIQTIVREAKKNPDTILNFVSRERLDELSETGHHQGVIAYAAAYAYSEVSDMLAKAKEKGEDPFLILLDGIEDPHNLGAIIRTANQAGAHGVIITKHRACGLTATVAKSSAGALNYTPVARVTNLGQTIEELKKEGLWFACADMGDTPVYKQNLKGPIGLVIGNEGDGVSRLVKEKCDLVASIPMKGDIDSLNASVAAGILAFEIVRQRMG</sequence>
<dbReference type="InterPro" id="IPR013123">
    <property type="entry name" value="SpoU_subst-bd"/>
</dbReference>
<feature type="compositionally biased region" description="Basic and acidic residues" evidence="4">
    <location>
        <begin position="46"/>
        <end position="60"/>
    </location>
</feature>